<comment type="caution">
    <text evidence="2">The sequence shown here is derived from an EMBL/GenBank/DDBJ whole genome shotgun (WGS) entry which is preliminary data.</text>
</comment>
<dbReference type="AlphaFoldDB" id="A0A8J6NZA1"/>
<feature type="signal peptide" evidence="1">
    <location>
        <begin position="1"/>
        <end position="20"/>
    </location>
</feature>
<evidence type="ECO:0008006" key="4">
    <source>
        <dbReference type="Google" id="ProtNLM"/>
    </source>
</evidence>
<name>A0A8J6NZA1_9BACT</name>
<keyword evidence="1" id="KW-0732">Signal</keyword>
<dbReference type="EMBL" id="JACNIG010000131">
    <property type="protein sequence ID" value="MBC8431313.1"/>
    <property type="molecule type" value="Genomic_DNA"/>
</dbReference>
<organism evidence="2 3">
    <name type="scientific">Candidatus Desulfatibia vada</name>
    <dbReference type="NCBI Taxonomy" id="2841696"/>
    <lineage>
        <taxon>Bacteria</taxon>
        <taxon>Pseudomonadati</taxon>
        <taxon>Thermodesulfobacteriota</taxon>
        <taxon>Desulfobacteria</taxon>
        <taxon>Desulfobacterales</taxon>
        <taxon>Desulfobacterales incertae sedis</taxon>
        <taxon>Candidatus Desulfatibia</taxon>
    </lineage>
</organism>
<proteinExistence type="predicted"/>
<dbReference type="InterPro" id="IPR029058">
    <property type="entry name" value="AB_hydrolase_fold"/>
</dbReference>
<accession>A0A8J6NZA1</accession>
<evidence type="ECO:0000313" key="2">
    <source>
        <dbReference type="EMBL" id="MBC8431313.1"/>
    </source>
</evidence>
<dbReference type="PROSITE" id="PS51257">
    <property type="entry name" value="PROKAR_LIPOPROTEIN"/>
    <property type="match status" value="1"/>
</dbReference>
<feature type="chain" id="PRO_5035319729" description="Alpha/beta hydrolase" evidence="1">
    <location>
        <begin position="21"/>
        <end position="964"/>
    </location>
</feature>
<reference evidence="2 3" key="1">
    <citation type="submission" date="2020-08" db="EMBL/GenBank/DDBJ databases">
        <title>Bridging the membrane lipid divide: bacteria of the FCB group superphylum have the potential to synthesize archaeal ether lipids.</title>
        <authorList>
            <person name="Villanueva L."/>
            <person name="Von Meijenfeldt F.A.B."/>
            <person name="Westbye A.B."/>
            <person name="Yadav S."/>
            <person name="Hopmans E.C."/>
            <person name="Dutilh B.E."/>
            <person name="Sinninghe Damste J.S."/>
        </authorList>
    </citation>
    <scope>NUCLEOTIDE SEQUENCE [LARGE SCALE GENOMIC DNA]</scope>
    <source>
        <strain evidence="2">NIOZ-UU17</strain>
    </source>
</reference>
<dbReference type="SUPFAM" id="SSF53474">
    <property type="entry name" value="alpha/beta-Hydrolases"/>
    <property type="match status" value="1"/>
</dbReference>
<evidence type="ECO:0000256" key="1">
    <source>
        <dbReference type="SAM" id="SignalP"/>
    </source>
</evidence>
<dbReference type="Gene3D" id="3.40.50.1820">
    <property type="entry name" value="alpha/beta hydrolase"/>
    <property type="match status" value="1"/>
</dbReference>
<sequence>MRINAFLIKCRIFFSFLVLLACLNLGTGCDDTSSSPSSNSANGTVSGTIVGVDPSGAEVSLLDSLGEELARSTMPLSSDGIYHLQLHTPMPGSEYLIVRVTQNGRSLRAMVTGFSNGSDYAENDTFISPTTEAAVRLCTLGQDVSIYDYALFLRSCVDGRFKVNLPDSALFPYREIMGELSEAIAAYFDGDTDVLPNEDQIAQMIISSNNLLGLSLPANMPSNSEVRRAVMTPDGNAQLIIGYDPKESSLTSVPIQVTASSHEDGSFRWNVYQVDLGNNILKSAHISTIEKHPIGATAILHLSSSDTAPQIASPNTMMDEISGTIEVVTSNVSSLIDPDRCGLAVQEDNVTAPFVTTFNQDVHASSVAIRLGLQPVGGKTIPLETIPVDTGKVFTSKVMDLTQAAHQDKLIIASIAAGSTVLYAVEDFIDLTRYQPEAPMLVSYALRRTRANSDDMYNNLLNSHDVNIQPVDAGNVYSHYILDLDRLLRSQAISGWKNTRYGSDPPGDGHGRIPLIFVHGWQGDVDYRSAARLSDWKHSPVLNLYGFISFYMGSPELNRKYHIYLMHWPSYKHIHFSGKLFSRLLHDVQVNHPETDLGMGMNDPQTGVVVLTHSTGGLITRNAIETHLVFAGESSKYGLLRKAILLASPNHGTPMAVNTWPNNWRRITKMDVGTQATADLEWDSFDDKSNLYFSLGAGLVGHHYRYKRDRSESRWPVDHENVREFDLHYLNKLGNMKAATYNPWLLWFTRNFSVLKDVLWSKYILYSGWTRIIGDSGNFVYNSPSLGYTQTIIAMAGYHNDSVLPVCSNLMATGTGEKGFYLPAPDPRIAISQNWYPDSTLYGFKNKDDWNVIVIGNAKDHPLGVPFRILWDYDHIQIRAGALSKVSLSDLSRLIDEPVNTDVVVSDDFWKDSWRAGYLRGAVTYNTGQTPSDEALRKMTNRLKTDPLFLIFEKDLLDVEKYGM</sequence>
<protein>
    <recommendedName>
        <fullName evidence="4">Alpha/beta hydrolase</fullName>
    </recommendedName>
</protein>
<evidence type="ECO:0000313" key="3">
    <source>
        <dbReference type="Proteomes" id="UP000605201"/>
    </source>
</evidence>
<dbReference type="Proteomes" id="UP000605201">
    <property type="component" value="Unassembled WGS sequence"/>
</dbReference>
<gene>
    <name evidence="2" type="ORF">H8D96_05280</name>
</gene>